<feature type="transmembrane region" description="Helical" evidence="6">
    <location>
        <begin position="347"/>
        <end position="366"/>
    </location>
</feature>
<feature type="transmembrane region" description="Helical" evidence="6">
    <location>
        <begin position="302"/>
        <end position="327"/>
    </location>
</feature>
<feature type="transmembrane region" description="Helical" evidence="6">
    <location>
        <begin position="222"/>
        <end position="241"/>
    </location>
</feature>
<dbReference type="PANTHER" id="PTHR23504:SF15">
    <property type="entry name" value="MAJOR FACILITATOR SUPERFAMILY (MFS) PROFILE DOMAIN-CONTAINING PROTEIN"/>
    <property type="match status" value="1"/>
</dbReference>
<dbReference type="Gene3D" id="1.20.1250.20">
    <property type="entry name" value="MFS general substrate transporter like domains"/>
    <property type="match status" value="1"/>
</dbReference>
<feature type="transmembrane region" description="Helical" evidence="6">
    <location>
        <begin position="253"/>
        <end position="274"/>
    </location>
</feature>
<evidence type="ECO:0000313" key="9">
    <source>
        <dbReference type="Proteomes" id="UP000268162"/>
    </source>
</evidence>
<evidence type="ECO:0000256" key="5">
    <source>
        <dbReference type="ARBA" id="ARBA00023136"/>
    </source>
</evidence>
<protein>
    <submittedName>
        <fullName evidence="8">Major facilitator superfamily domain-containing protein</fullName>
    </submittedName>
</protein>
<evidence type="ECO:0000256" key="1">
    <source>
        <dbReference type="ARBA" id="ARBA00004141"/>
    </source>
</evidence>
<dbReference type="AlphaFoldDB" id="A0A4P9ZLU2"/>
<dbReference type="EMBL" id="ML003839">
    <property type="protein sequence ID" value="RKP33471.1"/>
    <property type="molecule type" value="Genomic_DNA"/>
</dbReference>
<dbReference type="PRINTS" id="PR01035">
    <property type="entry name" value="TCRTETA"/>
</dbReference>
<dbReference type="InterPro" id="IPR001958">
    <property type="entry name" value="Tet-R_TetA/multi-R_MdtG-like"/>
</dbReference>
<evidence type="ECO:0000256" key="6">
    <source>
        <dbReference type="SAM" id="Phobius"/>
    </source>
</evidence>
<dbReference type="PANTHER" id="PTHR23504">
    <property type="entry name" value="MAJOR FACILITATOR SUPERFAMILY DOMAIN-CONTAINING PROTEIN 10"/>
    <property type="match status" value="1"/>
</dbReference>
<dbReference type="InterPro" id="IPR036259">
    <property type="entry name" value="MFS_trans_sf"/>
</dbReference>
<evidence type="ECO:0000256" key="3">
    <source>
        <dbReference type="ARBA" id="ARBA00022692"/>
    </source>
</evidence>
<feature type="domain" description="Major facilitator superfamily (MFS) profile" evidence="7">
    <location>
        <begin position="1"/>
        <end position="403"/>
    </location>
</feature>
<evidence type="ECO:0000256" key="2">
    <source>
        <dbReference type="ARBA" id="ARBA00022448"/>
    </source>
</evidence>
<name>A0A4P9ZLU2_9FUNG</name>
<organism evidence="8 9">
    <name type="scientific">Dimargaris cristalligena</name>
    <dbReference type="NCBI Taxonomy" id="215637"/>
    <lineage>
        <taxon>Eukaryota</taxon>
        <taxon>Fungi</taxon>
        <taxon>Fungi incertae sedis</taxon>
        <taxon>Zoopagomycota</taxon>
        <taxon>Kickxellomycotina</taxon>
        <taxon>Dimargaritomycetes</taxon>
        <taxon>Dimargaritales</taxon>
        <taxon>Dimargaritaceae</taxon>
        <taxon>Dimargaris</taxon>
    </lineage>
</organism>
<comment type="subcellular location">
    <subcellularLocation>
        <location evidence="1">Membrane</location>
        <topology evidence="1">Multi-pass membrane protein</topology>
    </subcellularLocation>
</comment>
<accession>A0A4P9ZLU2</accession>
<dbReference type="InterPro" id="IPR011701">
    <property type="entry name" value="MFS"/>
</dbReference>
<reference evidence="9" key="1">
    <citation type="journal article" date="2018" name="Nat. Microbiol.">
        <title>Leveraging single-cell genomics to expand the fungal tree of life.</title>
        <authorList>
            <person name="Ahrendt S.R."/>
            <person name="Quandt C.A."/>
            <person name="Ciobanu D."/>
            <person name="Clum A."/>
            <person name="Salamov A."/>
            <person name="Andreopoulos B."/>
            <person name="Cheng J.F."/>
            <person name="Woyke T."/>
            <person name="Pelin A."/>
            <person name="Henrissat B."/>
            <person name="Reynolds N.K."/>
            <person name="Benny G.L."/>
            <person name="Smith M.E."/>
            <person name="James T.Y."/>
            <person name="Grigoriev I.V."/>
        </authorList>
    </citation>
    <scope>NUCLEOTIDE SEQUENCE [LARGE SCALE GENOMIC DNA]</scope>
    <source>
        <strain evidence="9">RSA 468</strain>
    </source>
</reference>
<keyword evidence="2" id="KW-0813">Transport</keyword>
<feature type="non-terminal residue" evidence="8">
    <location>
        <position position="1"/>
    </location>
</feature>
<dbReference type="SUPFAM" id="SSF103473">
    <property type="entry name" value="MFS general substrate transporter"/>
    <property type="match status" value="1"/>
</dbReference>
<dbReference type="InterPro" id="IPR020846">
    <property type="entry name" value="MFS_dom"/>
</dbReference>
<sequence length="421" mass="45824">RRPILLIGVLGTIVCSILFGLSKSLLWAVMVRLLWGSLNGNAGTAKTIMAEITDEMNQAKGFSLLPLCWNLGSIVGPMIGGLLSNPVDNYPSIFGDSVLFAKYPYLLPCLFCAALSMCSWMLGYFYLEETLNREMPKVPNLASTPLLTKSLETGSEDPLNPSPQGNLGAWSSLTLAFNRDSLKCIAGYFGLSLLATMVDELYPVWSATDPDLGGIGLTSKTIGLTLSIAGVSVLYVQIVMYPKVQGYLGSLLCFRYGALLFSVLLFIFPFISLLEADRRTDHSADFHNLTEVEPQPIRTVTWIALIAALFTRVCGATLCFTSANILISNSVPNRAALGTVNGFTQTVGSLARAIGPMLAGILWSWSLANGYPFPLNSHFVFIVASLIAFVTYLITFTWHPRINRRMFAEITKVAADPSRTS</sequence>
<evidence type="ECO:0000313" key="8">
    <source>
        <dbReference type="EMBL" id="RKP33471.1"/>
    </source>
</evidence>
<feature type="transmembrane region" description="Helical" evidence="6">
    <location>
        <begin position="378"/>
        <end position="398"/>
    </location>
</feature>
<dbReference type="PROSITE" id="PS50850">
    <property type="entry name" value="MFS"/>
    <property type="match status" value="1"/>
</dbReference>
<feature type="transmembrane region" description="Helical" evidence="6">
    <location>
        <begin position="103"/>
        <end position="127"/>
    </location>
</feature>
<dbReference type="Pfam" id="PF07690">
    <property type="entry name" value="MFS_1"/>
    <property type="match status" value="1"/>
</dbReference>
<gene>
    <name evidence="8" type="ORF">BJ085DRAFT_22832</name>
</gene>
<feature type="transmembrane region" description="Helical" evidence="6">
    <location>
        <begin position="6"/>
        <end position="29"/>
    </location>
</feature>
<proteinExistence type="predicted"/>
<keyword evidence="5 6" id="KW-0472">Membrane</keyword>
<evidence type="ECO:0000256" key="4">
    <source>
        <dbReference type="ARBA" id="ARBA00022989"/>
    </source>
</evidence>
<keyword evidence="4 6" id="KW-1133">Transmembrane helix</keyword>
<keyword evidence="9" id="KW-1185">Reference proteome</keyword>
<feature type="transmembrane region" description="Helical" evidence="6">
    <location>
        <begin position="64"/>
        <end position="83"/>
    </location>
</feature>
<dbReference type="Proteomes" id="UP000268162">
    <property type="component" value="Unassembled WGS sequence"/>
</dbReference>
<dbReference type="GO" id="GO:0022857">
    <property type="term" value="F:transmembrane transporter activity"/>
    <property type="evidence" value="ECO:0007669"/>
    <property type="project" value="InterPro"/>
</dbReference>
<keyword evidence="3 6" id="KW-0812">Transmembrane</keyword>
<evidence type="ECO:0000259" key="7">
    <source>
        <dbReference type="PROSITE" id="PS50850"/>
    </source>
</evidence>
<dbReference type="GO" id="GO:0016020">
    <property type="term" value="C:membrane"/>
    <property type="evidence" value="ECO:0007669"/>
    <property type="project" value="UniProtKB-SubCell"/>
</dbReference>
<feature type="transmembrane region" description="Helical" evidence="6">
    <location>
        <begin position="185"/>
        <end position="202"/>
    </location>
</feature>